<evidence type="ECO:0000256" key="3">
    <source>
        <dbReference type="SAM" id="SignalP"/>
    </source>
</evidence>
<evidence type="ECO:0000313" key="4">
    <source>
        <dbReference type="EMBL" id="KAF2443779.1"/>
    </source>
</evidence>
<keyword evidence="5" id="KW-1185">Reference proteome</keyword>
<name>A0A9P4U9T8_9PLEO</name>
<keyword evidence="3" id="KW-0732">Signal</keyword>
<feature type="signal peptide" evidence="3">
    <location>
        <begin position="1"/>
        <end position="19"/>
    </location>
</feature>
<dbReference type="OrthoDB" id="3888684at2759"/>
<evidence type="ECO:0000256" key="2">
    <source>
        <dbReference type="SAM" id="MobiDB-lite"/>
    </source>
</evidence>
<reference evidence="4" key="1">
    <citation type="journal article" date="2020" name="Stud. Mycol.">
        <title>101 Dothideomycetes genomes: a test case for predicting lifestyles and emergence of pathogens.</title>
        <authorList>
            <person name="Haridas S."/>
            <person name="Albert R."/>
            <person name="Binder M."/>
            <person name="Bloem J."/>
            <person name="Labutti K."/>
            <person name="Salamov A."/>
            <person name="Andreopoulos B."/>
            <person name="Baker S."/>
            <person name="Barry K."/>
            <person name="Bills G."/>
            <person name="Bluhm B."/>
            <person name="Cannon C."/>
            <person name="Castanera R."/>
            <person name="Culley D."/>
            <person name="Daum C."/>
            <person name="Ezra D."/>
            <person name="Gonzalez J."/>
            <person name="Henrissat B."/>
            <person name="Kuo A."/>
            <person name="Liang C."/>
            <person name="Lipzen A."/>
            <person name="Lutzoni F."/>
            <person name="Magnuson J."/>
            <person name="Mondo S."/>
            <person name="Nolan M."/>
            <person name="Ohm R."/>
            <person name="Pangilinan J."/>
            <person name="Park H.-J."/>
            <person name="Ramirez L."/>
            <person name="Alfaro M."/>
            <person name="Sun H."/>
            <person name="Tritt A."/>
            <person name="Yoshinaga Y."/>
            <person name="Zwiers L.-H."/>
            <person name="Turgeon B."/>
            <person name="Goodwin S."/>
            <person name="Spatafora J."/>
            <person name="Crous P."/>
            <person name="Grigoriev I."/>
        </authorList>
    </citation>
    <scope>NUCLEOTIDE SEQUENCE</scope>
    <source>
        <strain evidence="4">CBS 690.94</strain>
    </source>
</reference>
<gene>
    <name evidence="4" type="ORF">P171DRAFT_486499</name>
</gene>
<feature type="chain" id="PRO_5040134620" description="Inhibitor I9 domain-containing protein" evidence="3">
    <location>
        <begin position="20"/>
        <end position="107"/>
    </location>
</feature>
<accession>A0A9P4U9T8</accession>
<dbReference type="AlphaFoldDB" id="A0A9P4U9T8"/>
<organism evidence="4 5">
    <name type="scientific">Karstenula rhodostoma CBS 690.94</name>
    <dbReference type="NCBI Taxonomy" id="1392251"/>
    <lineage>
        <taxon>Eukaryota</taxon>
        <taxon>Fungi</taxon>
        <taxon>Dikarya</taxon>
        <taxon>Ascomycota</taxon>
        <taxon>Pezizomycotina</taxon>
        <taxon>Dothideomycetes</taxon>
        <taxon>Pleosporomycetidae</taxon>
        <taxon>Pleosporales</taxon>
        <taxon>Massarineae</taxon>
        <taxon>Didymosphaeriaceae</taxon>
        <taxon>Karstenula</taxon>
    </lineage>
</organism>
<dbReference type="InterPro" id="IPR037045">
    <property type="entry name" value="S8pro/Inhibitor_I9_sf"/>
</dbReference>
<protein>
    <recommendedName>
        <fullName evidence="6">Inhibitor I9 domain-containing protein</fullName>
    </recommendedName>
</protein>
<dbReference type="GO" id="GO:0042144">
    <property type="term" value="P:vacuole fusion, non-autophagic"/>
    <property type="evidence" value="ECO:0007669"/>
    <property type="project" value="TreeGrafter"/>
</dbReference>
<evidence type="ECO:0008006" key="6">
    <source>
        <dbReference type="Google" id="ProtNLM"/>
    </source>
</evidence>
<dbReference type="Proteomes" id="UP000799764">
    <property type="component" value="Unassembled WGS sequence"/>
</dbReference>
<dbReference type="PANTHER" id="PTHR28288:SF1">
    <property type="entry name" value="INHIBITOR I9 DOMAIN-CONTAINING PROTEIN"/>
    <property type="match status" value="1"/>
</dbReference>
<dbReference type="SUPFAM" id="SSF54897">
    <property type="entry name" value="Protease propeptides/inhibitors"/>
    <property type="match status" value="1"/>
</dbReference>
<proteinExistence type="inferred from homology"/>
<dbReference type="PANTHER" id="PTHR28288">
    <property type="entry name" value="PROTEASE B INHIBITOR 2"/>
    <property type="match status" value="1"/>
</dbReference>
<comment type="similarity">
    <text evidence="1">Belongs to the protease inhibitor I9 family.</text>
</comment>
<dbReference type="Gene3D" id="3.30.70.80">
    <property type="entry name" value="Peptidase S8 propeptide/proteinase inhibitor I9"/>
    <property type="match status" value="1"/>
</dbReference>
<comment type="caution">
    <text evidence="4">The sequence shown here is derived from an EMBL/GenBank/DDBJ whole genome shotgun (WGS) entry which is preliminary data.</text>
</comment>
<dbReference type="GO" id="GO:0004866">
    <property type="term" value="F:endopeptidase inhibitor activity"/>
    <property type="evidence" value="ECO:0007669"/>
    <property type="project" value="TreeGrafter"/>
</dbReference>
<dbReference type="InterPro" id="IPR052471">
    <property type="entry name" value="PBI_I9"/>
</dbReference>
<feature type="region of interest" description="Disordered" evidence="2">
    <location>
        <begin position="84"/>
        <end position="107"/>
    </location>
</feature>
<evidence type="ECO:0000313" key="5">
    <source>
        <dbReference type="Proteomes" id="UP000799764"/>
    </source>
</evidence>
<dbReference type="EMBL" id="MU001502">
    <property type="protein sequence ID" value="KAF2443779.1"/>
    <property type="molecule type" value="Genomic_DNA"/>
</dbReference>
<sequence length="107" mass="11354">MRFTLTSLLVALFAAVAMAVTPQLYDVIISVPNDAPSSVLEDAKEKVRNTEGAQITHEYSIIPAFAAKVPESLMGEIQALGSDGFQPTIEGDGIMTTQTKDGDKVGI</sequence>
<evidence type="ECO:0000256" key="1">
    <source>
        <dbReference type="ARBA" id="ARBA00038069"/>
    </source>
</evidence>